<protein>
    <submittedName>
        <fullName evidence="2">Uncharacterized protein</fullName>
    </submittedName>
</protein>
<evidence type="ECO:0000313" key="3">
    <source>
        <dbReference type="Proteomes" id="UP000092124"/>
    </source>
</evidence>
<dbReference type="EMBL" id="LZPO01097115">
    <property type="protein sequence ID" value="OBS64957.1"/>
    <property type="molecule type" value="Genomic_DNA"/>
</dbReference>
<feature type="region of interest" description="Disordered" evidence="1">
    <location>
        <begin position="1"/>
        <end position="33"/>
    </location>
</feature>
<keyword evidence="3" id="KW-1185">Reference proteome</keyword>
<organism evidence="2 3">
    <name type="scientific">Neotoma lepida</name>
    <name type="common">Desert woodrat</name>
    <dbReference type="NCBI Taxonomy" id="56216"/>
    <lineage>
        <taxon>Eukaryota</taxon>
        <taxon>Metazoa</taxon>
        <taxon>Chordata</taxon>
        <taxon>Craniata</taxon>
        <taxon>Vertebrata</taxon>
        <taxon>Euteleostomi</taxon>
        <taxon>Mammalia</taxon>
        <taxon>Eutheria</taxon>
        <taxon>Euarchontoglires</taxon>
        <taxon>Glires</taxon>
        <taxon>Rodentia</taxon>
        <taxon>Myomorpha</taxon>
        <taxon>Muroidea</taxon>
        <taxon>Cricetidae</taxon>
        <taxon>Neotominae</taxon>
        <taxon>Neotoma</taxon>
    </lineage>
</organism>
<sequence length="162" mass="17595">MAEGLPSKPQPQMSAGSKPRFDRQGGLCGFKSCPRPDPAPQPDLLQKCCRNLGLELRYSGGPPQSELEGAKSVIYWWAAEGDLAPENDRGPKGGRRIPKPSLAVANEYQSCHVTGILILSPRVITMNFCQGQSLLTDSSLNSAFIKCHKSGSVTRHLRKIAH</sequence>
<dbReference type="Proteomes" id="UP000092124">
    <property type="component" value="Unassembled WGS sequence"/>
</dbReference>
<dbReference type="AlphaFoldDB" id="A0A1A6GI30"/>
<comment type="caution">
    <text evidence="2">The sequence shown here is derived from an EMBL/GenBank/DDBJ whole genome shotgun (WGS) entry which is preliminary data.</text>
</comment>
<accession>A0A1A6GI30</accession>
<evidence type="ECO:0000313" key="2">
    <source>
        <dbReference type="EMBL" id="OBS64957.1"/>
    </source>
</evidence>
<name>A0A1A6GI30_NEOLE</name>
<evidence type="ECO:0000256" key="1">
    <source>
        <dbReference type="SAM" id="MobiDB-lite"/>
    </source>
</evidence>
<gene>
    <name evidence="2" type="ORF">A6R68_06493</name>
</gene>
<proteinExistence type="predicted"/>
<reference evidence="2 3" key="1">
    <citation type="submission" date="2016-06" db="EMBL/GenBank/DDBJ databases">
        <title>The Draft Genome Sequence and Annotation of the Desert Woodrat Neotoma lepida.</title>
        <authorList>
            <person name="Campbell M."/>
            <person name="Oakeson K.F."/>
            <person name="Yandell M."/>
            <person name="Halpert J.R."/>
            <person name="Dearing D."/>
        </authorList>
    </citation>
    <scope>NUCLEOTIDE SEQUENCE [LARGE SCALE GENOMIC DNA]</scope>
    <source>
        <strain evidence="2">417</strain>
        <tissue evidence="2">Liver</tissue>
    </source>
</reference>